<protein>
    <submittedName>
        <fullName evidence="1">Uncharacterized protein</fullName>
    </submittedName>
</protein>
<name>A0A6J5LNJ9_9CAUD</name>
<organism evidence="1">
    <name type="scientific">uncultured Caudovirales phage</name>
    <dbReference type="NCBI Taxonomy" id="2100421"/>
    <lineage>
        <taxon>Viruses</taxon>
        <taxon>Duplodnaviria</taxon>
        <taxon>Heunggongvirae</taxon>
        <taxon>Uroviricota</taxon>
        <taxon>Caudoviricetes</taxon>
        <taxon>Peduoviridae</taxon>
        <taxon>Maltschvirus</taxon>
        <taxon>Maltschvirus maltsch</taxon>
    </lineage>
</organism>
<sequence>MLHPEDLGFPAALTEAEFHNLAQHMDDTYNAELKASLKRLTWWWSCVRAGNEFDHEWDTDSLLIHPTDTILSFCQYGASAIVTAQDLDNLVDLANQI</sequence>
<reference evidence="1" key="1">
    <citation type="submission" date="2020-04" db="EMBL/GenBank/DDBJ databases">
        <authorList>
            <person name="Chiriac C."/>
            <person name="Salcher M."/>
            <person name="Ghai R."/>
            <person name="Kavagutti S V."/>
        </authorList>
    </citation>
    <scope>NUCLEOTIDE SEQUENCE</scope>
</reference>
<dbReference type="EMBL" id="LR796284">
    <property type="protein sequence ID" value="CAB4134486.1"/>
    <property type="molecule type" value="Genomic_DNA"/>
</dbReference>
<accession>A0A6J5LNJ9</accession>
<gene>
    <name evidence="1" type="ORF">UFOVP273_105</name>
</gene>
<evidence type="ECO:0000313" key="1">
    <source>
        <dbReference type="EMBL" id="CAB4134486.1"/>
    </source>
</evidence>
<proteinExistence type="predicted"/>